<keyword evidence="3" id="KW-1185">Reference proteome</keyword>
<dbReference type="EMBL" id="FTOO01000017">
    <property type="protein sequence ID" value="SIT14041.1"/>
    <property type="molecule type" value="Genomic_DNA"/>
</dbReference>
<proteinExistence type="predicted"/>
<dbReference type="OrthoDB" id="2377068at2"/>
<evidence type="ECO:0000256" key="1">
    <source>
        <dbReference type="SAM" id="Phobius"/>
    </source>
</evidence>
<feature type="transmembrane region" description="Helical" evidence="1">
    <location>
        <begin position="7"/>
        <end position="30"/>
    </location>
</feature>
<accession>A0A1N7PTV1</accession>
<dbReference type="RefSeq" id="WP_076349252.1">
    <property type="nucleotide sequence ID" value="NZ_FTOO01000017.1"/>
</dbReference>
<keyword evidence="1" id="KW-1133">Transmembrane helix</keyword>
<keyword evidence="1" id="KW-0472">Membrane</keyword>
<organism evidence="2 3">
    <name type="scientific">Alicyclobacillus vulcanalis</name>
    <dbReference type="NCBI Taxonomy" id="252246"/>
    <lineage>
        <taxon>Bacteria</taxon>
        <taxon>Bacillati</taxon>
        <taxon>Bacillota</taxon>
        <taxon>Bacilli</taxon>
        <taxon>Bacillales</taxon>
        <taxon>Alicyclobacillaceae</taxon>
        <taxon>Alicyclobacillus</taxon>
    </lineage>
</organism>
<name>A0A1N7PTV1_9BACL</name>
<reference evidence="3" key="1">
    <citation type="submission" date="2017-01" db="EMBL/GenBank/DDBJ databases">
        <authorList>
            <person name="Varghese N."/>
            <person name="Submissions S."/>
        </authorList>
    </citation>
    <scope>NUCLEOTIDE SEQUENCE [LARGE SCALE GENOMIC DNA]</scope>
    <source>
        <strain evidence="3">DSM 16176</strain>
    </source>
</reference>
<evidence type="ECO:0000313" key="2">
    <source>
        <dbReference type="EMBL" id="SIT14041.1"/>
    </source>
</evidence>
<feature type="transmembrane region" description="Helical" evidence="1">
    <location>
        <begin position="42"/>
        <end position="60"/>
    </location>
</feature>
<dbReference type="AlphaFoldDB" id="A0A1N7PTV1"/>
<dbReference type="Proteomes" id="UP000186156">
    <property type="component" value="Unassembled WGS sequence"/>
</dbReference>
<protein>
    <submittedName>
        <fullName evidence="2">Uncharacterized protein</fullName>
    </submittedName>
</protein>
<keyword evidence="1" id="KW-0812">Transmembrane</keyword>
<sequence length="72" mass="7918">MTRFLDLRFMIGILFIVYGVVLGVYGAVAHPHTPSLHTNIDLWWGVVCLVFGIVFLIASLTKPSEGDAGSER</sequence>
<evidence type="ECO:0000313" key="3">
    <source>
        <dbReference type="Proteomes" id="UP000186156"/>
    </source>
</evidence>
<gene>
    <name evidence="2" type="ORF">SAMN05421799_11724</name>
</gene>
<dbReference type="STRING" id="252246.SAMN05421799_11724"/>